<name>A0A368KNE1_9BACT</name>
<accession>A0A368KNE1</accession>
<dbReference type="OrthoDB" id="9838626at2"/>
<comment type="caution">
    <text evidence="1">The sequence shown here is derived from an EMBL/GenBank/DDBJ whole genome shotgun (WGS) entry which is preliminary data.</text>
</comment>
<reference evidence="1 2" key="1">
    <citation type="submission" date="2018-07" db="EMBL/GenBank/DDBJ databases">
        <title>Comparative genomes isolates from brazilian mangrove.</title>
        <authorList>
            <person name="De Araujo J.E."/>
            <person name="Taketani R.G."/>
            <person name="Silva M.C.P."/>
            <person name="Lourenco M.V."/>
            <person name="Oliveira V.M."/>
            <person name="Andreote F.D."/>
        </authorList>
    </citation>
    <scope>NUCLEOTIDE SEQUENCE [LARGE SCALE GENOMIC DNA]</scope>
    <source>
        <strain evidence="1 2">HEX PRIS-MGV</strain>
    </source>
</reference>
<proteinExistence type="predicted"/>
<organism evidence="1 2">
    <name type="scientific">Bremerella cremea</name>
    <dbReference type="NCBI Taxonomy" id="1031537"/>
    <lineage>
        <taxon>Bacteria</taxon>
        <taxon>Pseudomonadati</taxon>
        <taxon>Planctomycetota</taxon>
        <taxon>Planctomycetia</taxon>
        <taxon>Pirellulales</taxon>
        <taxon>Pirellulaceae</taxon>
        <taxon>Bremerella</taxon>
    </lineage>
</organism>
<sequence>MFNRFMEWLVDGIRLRLVGPTLLQDIELVPLGVTNADATRLYGQCVEDEIGEEFPESRCYSYEPTEYHRIDVWEWKSTVHAVVYFSAIGDPELDLKTIRDAYGENQDWITINEGYNYRRVDGNVQLWCSAMPAIGVGTEEYMRAKAQFEQATKNDMTEPNDARESPD</sequence>
<dbReference type="Proteomes" id="UP000253562">
    <property type="component" value="Unassembled WGS sequence"/>
</dbReference>
<dbReference type="EMBL" id="QPEX01000034">
    <property type="protein sequence ID" value="RCS44743.1"/>
    <property type="molecule type" value="Genomic_DNA"/>
</dbReference>
<dbReference type="AlphaFoldDB" id="A0A368KNE1"/>
<protein>
    <submittedName>
        <fullName evidence="1">Uncharacterized protein</fullName>
    </submittedName>
</protein>
<gene>
    <name evidence="1" type="ORF">DTL42_17650</name>
</gene>
<evidence type="ECO:0000313" key="1">
    <source>
        <dbReference type="EMBL" id="RCS44743.1"/>
    </source>
</evidence>
<dbReference type="RefSeq" id="WP_114370391.1">
    <property type="nucleotide sequence ID" value="NZ_QPEX01000034.1"/>
</dbReference>
<evidence type="ECO:0000313" key="2">
    <source>
        <dbReference type="Proteomes" id="UP000253562"/>
    </source>
</evidence>